<keyword evidence="2" id="KW-0812">Transmembrane</keyword>
<feature type="transmembrane region" description="Helical" evidence="2">
    <location>
        <begin position="20"/>
        <end position="38"/>
    </location>
</feature>
<feature type="transmembrane region" description="Helical" evidence="2">
    <location>
        <begin position="117"/>
        <end position="136"/>
    </location>
</feature>
<organism evidence="3 4">
    <name type="scientific">Simkania negevensis (strain ATCC VR-1471 / DSM 27360 / Z)</name>
    <dbReference type="NCBI Taxonomy" id="331113"/>
    <lineage>
        <taxon>Bacteria</taxon>
        <taxon>Pseudomonadati</taxon>
        <taxon>Chlamydiota</taxon>
        <taxon>Chlamydiia</taxon>
        <taxon>Parachlamydiales</taxon>
        <taxon>Simkaniaceae</taxon>
        <taxon>Simkania</taxon>
    </lineage>
</organism>
<dbReference type="HOGENOM" id="CLU_1427118_0_0_0"/>
<accession>F8L900</accession>
<reference key="1">
    <citation type="journal article" date="2011" name="Mol. Biol. Evol.">
        <title>Unity in variety -- the pan-genome of the Chlamydiae.</title>
        <authorList>
            <person name="Collingro A."/>
            <person name="Tischler P."/>
            <person name="Weinmaier T."/>
            <person name="Penz T."/>
            <person name="Heinz E."/>
            <person name="Brunham R.C."/>
            <person name="Read T.D."/>
            <person name="Bavoil P.M."/>
            <person name="Sachse K."/>
            <person name="Kahane S."/>
            <person name="Friedman M.G."/>
            <person name="Rattei T."/>
            <person name="Myers G.S.A."/>
            <person name="Horn M."/>
        </authorList>
    </citation>
    <scope>NUCLEOTIDE SEQUENCE</scope>
    <source>
        <strain>Z</strain>
    </source>
</reference>
<dbReference type="RefSeq" id="WP_013943774.1">
    <property type="nucleotide sequence ID" value="NC_015713.1"/>
</dbReference>
<evidence type="ECO:0000256" key="2">
    <source>
        <dbReference type="SAM" id="Phobius"/>
    </source>
</evidence>
<gene>
    <name evidence="3" type="ordered locus">SNE_A14300</name>
</gene>
<keyword evidence="2" id="KW-0472">Membrane</keyword>
<reference evidence="3 4" key="2">
    <citation type="journal article" date="2011" name="Mol. Biol. Evol.">
        <title>Unity in variety--the pan-genome of the Chlamydiae.</title>
        <authorList>
            <person name="Collingro A."/>
            <person name="Tischler P."/>
            <person name="Weinmaier T."/>
            <person name="Penz T."/>
            <person name="Heinz E."/>
            <person name="Brunham R.C."/>
            <person name="Read T.D."/>
            <person name="Bavoil P.M."/>
            <person name="Sachse K."/>
            <person name="Kahane S."/>
            <person name="Friedman M.G."/>
            <person name="Rattei T."/>
            <person name="Myers G.S."/>
            <person name="Horn M."/>
        </authorList>
    </citation>
    <scope>NUCLEOTIDE SEQUENCE [LARGE SCALE GENOMIC DNA]</scope>
    <source>
        <strain evidence="4">ATCC VR-1471 / Z</strain>
    </source>
</reference>
<feature type="compositionally biased region" description="Basic and acidic residues" evidence="1">
    <location>
        <begin position="146"/>
        <end position="156"/>
    </location>
</feature>
<dbReference type="KEGG" id="sng:SNE_A14300"/>
<dbReference type="Proteomes" id="UP000000496">
    <property type="component" value="Chromosome gsn.131"/>
</dbReference>
<name>F8L900_SIMNZ</name>
<dbReference type="AlphaFoldDB" id="F8L900"/>
<sequence>MSVQKSHFGIPNMERYIERTLWTSATFITANIFASMFFSNQSLMNRAVFSTLQAGTFIYLFESTYVEEQCKSCKEYFDGKTAHKLIDYALFFFLAGAPIVVAQGITTWVFQPLSFKVGIQIGIYNYAAGGVGALIYEKIFRGDSIDDDSGPKDPPRVRSHPLGGSDLLGKDRLNRDPLATPGRKKDHKSY</sequence>
<protein>
    <submittedName>
        <fullName evidence="3">Uncharacterized protein</fullName>
    </submittedName>
</protein>
<keyword evidence="4" id="KW-1185">Reference proteome</keyword>
<keyword evidence="2" id="KW-1133">Transmembrane helix</keyword>
<evidence type="ECO:0000313" key="3">
    <source>
        <dbReference type="EMBL" id="CCB89307.1"/>
    </source>
</evidence>
<evidence type="ECO:0000256" key="1">
    <source>
        <dbReference type="SAM" id="MobiDB-lite"/>
    </source>
</evidence>
<proteinExistence type="predicted"/>
<feature type="region of interest" description="Disordered" evidence="1">
    <location>
        <begin position="146"/>
        <end position="190"/>
    </location>
</feature>
<evidence type="ECO:0000313" key="4">
    <source>
        <dbReference type="Proteomes" id="UP000000496"/>
    </source>
</evidence>
<feature type="transmembrane region" description="Helical" evidence="2">
    <location>
        <begin position="88"/>
        <end position="111"/>
    </location>
</feature>
<dbReference type="STRING" id="331113.SNE_A14300"/>
<dbReference type="EMBL" id="FR872582">
    <property type="protein sequence ID" value="CCB89307.1"/>
    <property type="molecule type" value="Genomic_DNA"/>
</dbReference>